<sequence length="240" mass="25110">MALATATLLGVGLAGCGGPDGGPARDGAGDRTAGPHHGPGTPGPSTDARQIPDLGPRLRQRVPARSTQVVVVHGGDAASASSTVTLYLRRDGGWHRAESWPAHNGRRGWTREHHEGDKKSPSGVFTLSDAGGVLPDPGAKLPYTSSPAFTPPATWAPRTHHDFDHVIAIDYNRVPGTSPLDPTRPLGQGRGGGIWLHLDHGSGTSGCVSVSRAAMRELLRTLDPAQHPVVVMGDREFLAE</sequence>
<keyword evidence="5" id="KW-1185">Reference proteome</keyword>
<keyword evidence="1" id="KW-0133">Cell shape</keyword>
<dbReference type="PANTHER" id="PTHR38589">
    <property type="entry name" value="BLR0621 PROTEIN"/>
    <property type="match status" value="1"/>
</dbReference>
<dbReference type="PANTHER" id="PTHR38589:SF1">
    <property type="entry name" value="BLR0621 PROTEIN"/>
    <property type="match status" value="1"/>
</dbReference>
<dbReference type="InterPro" id="IPR005490">
    <property type="entry name" value="LD_TPept_cat_dom"/>
</dbReference>
<feature type="compositionally biased region" description="Basic and acidic residues" evidence="2">
    <location>
        <begin position="109"/>
        <end position="120"/>
    </location>
</feature>
<gene>
    <name evidence="4" type="ORF">AQ490_26080</name>
</gene>
<dbReference type="GO" id="GO:0008360">
    <property type="term" value="P:regulation of cell shape"/>
    <property type="evidence" value="ECO:0007669"/>
    <property type="project" value="UniProtKB-UniRule"/>
</dbReference>
<accession>A0A0T6LR46</accession>
<evidence type="ECO:0000256" key="2">
    <source>
        <dbReference type="SAM" id="MobiDB-lite"/>
    </source>
</evidence>
<evidence type="ECO:0000313" key="5">
    <source>
        <dbReference type="Proteomes" id="UP000050867"/>
    </source>
</evidence>
<dbReference type="RefSeq" id="WP_018385433.1">
    <property type="nucleotide sequence ID" value="NZ_LLZU01000027.1"/>
</dbReference>
<reference evidence="4 5" key="1">
    <citation type="submission" date="2015-10" db="EMBL/GenBank/DDBJ databases">
        <title>Draft genome sequence of pyrrolomycin-producing Streptomyces vitaminophilus.</title>
        <authorList>
            <person name="Graham D.E."/>
            <person name="Mahan K.M."/>
            <person name="Klingeman D.M."/>
            <person name="Hettich R.L."/>
            <person name="Parry R.J."/>
        </authorList>
    </citation>
    <scope>NUCLEOTIDE SEQUENCE [LARGE SCALE GENOMIC DNA]</scope>
    <source>
        <strain evidence="4 5">ATCC 31673</strain>
    </source>
</reference>
<dbReference type="EMBL" id="LLZU01000027">
    <property type="protein sequence ID" value="KRV48268.1"/>
    <property type="molecule type" value="Genomic_DNA"/>
</dbReference>
<dbReference type="Pfam" id="PF03734">
    <property type="entry name" value="YkuD"/>
    <property type="match status" value="1"/>
</dbReference>
<dbReference type="CDD" id="cd16913">
    <property type="entry name" value="YkuD_like"/>
    <property type="match status" value="1"/>
</dbReference>
<keyword evidence="1" id="KW-0573">Peptidoglycan synthesis</keyword>
<dbReference type="eggNOG" id="COG3786">
    <property type="taxonomic scope" value="Bacteria"/>
</dbReference>
<dbReference type="Proteomes" id="UP000050867">
    <property type="component" value="Unassembled WGS sequence"/>
</dbReference>
<dbReference type="STRING" id="76728.AQ490_26080"/>
<organism evidence="4 5">
    <name type="scientific">Wenjunlia vitaminophila</name>
    <name type="common">Streptomyces vitaminophilus</name>
    <dbReference type="NCBI Taxonomy" id="76728"/>
    <lineage>
        <taxon>Bacteria</taxon>
        <taxon>Bacillati</taxon>
        <taxon>Actinomycetota</taxon>
        <taxon>Actinomycetes</taxon>
        <taxon>Kitasatosporales</taxon>
        <taxon>Streptomycetaceae</taxon>
        <taxon>Wenjunlia</taxon>
    </lineage>
</organism>
<evidence type="ECO:0000259" key="3">
    <source>
        <dbReference type="PROSITE" id="PS52029"/>
    </source>
</evidence>
<feature type="region of interest" description="Disordered" evidence="2">
    <location>
        <begin position="13"/>
        <end position="67"/>
    </location>
</feature>
<protein>
    <recommendedName>
        <fullName evidence="3">L,D-TPase catalytic domain-containing protein</fullName>
    </recommendedName>
</protein>
<dbReference type="PROSITE" id="PS52029">
    <property type="entry name" value="LD_TPASE"/>
    <property type="match status" value="1"/>
</dbReference>
<comment type="caution">
    <text evidence="4">The sequence shown here is derived from an EMBL/GenBank/DDBJ whole genome shotgun (WGS) entry which is preliminary data.</text>
</comment>
<dbReference type="AlphaFoldDB" id="A0A0T6LR46"/>
<dbReference type="GO" id="GO:0016740">
    <property type="term" value="F:transferase activity"/>
    <property type="evidence" value="ECO:0007669"/>
    <property type="project" value="InterPro"/>
</dbReference>
<feature type="region of interest" description="Disordered" evidence="2">
    <location>
        <begin position="98"/>
        <end position="131"/>
    </location>
</feature>
<evidence type="ECO:0000313" key="4">
    <source>
        <dbReference type="EMBL" id="KRV48268.1"/>
    </source>
</evidence>
<feature type="compositionally biased region" description="Low complexity" evidence="2">
    <location>
        <begin position="30"/>
        <end position="39"/>
    </location>
</feature>
<feature type="active site" description="Nucleophile" evidence="1">
    <location>
        <position position="207"/>
    </location>
</feature>
<feature type="domain" description="L,D-TPase catalytic" evidence="3">
    <location>
        <begin position="75"/>
        <end position="232"/>
    </location>
</feature>
<comment type="pathway">
    <text evidence="1">Cell wall biogenesis; peptidoglycan biosynthesis.</text>
</comment>
<proteinExistence type="predicted"/>
<name>A0A0T6LR46_WENVI</name>
<evidence type="ECO:0000256" key="1">
    <source>
        <dbReference type="PROSITE-ProRule" id="PRU01373"/>
    </source>
</evidence>
<dbReference type="GO" id="GO:0071555">
    <property type="term" value="P:cell wall organization"/>
    <property type="evidence" value="ECO:0007669"/>
    <property type="project" value="UniProtKB-UniRule"/>
</dbReference>
<feature type="active site" description="Proton donor/acceptor" evidence="1">
    <location>
        <position position="197"/>
    </location>
</feature>
<dbReference type="GO" id="GO:0009252">
    <property type="term" value="P:peptidoglycan biosynthetic process"/>
    <property type="evidence" value="ECO:0007669"/>
    <property type="project" value="UniProtKB-KW"/>
</dbReference>
<keyword evidence="1" id="KW-0961">Cell wall biogenesis/degradation</keyword>